<feature type="chain" id="PRO_5002855931" description="EamA domain-containing protein" evidence="8">
    <location>
        <begin position="28"/>
        <end position="579"/>
    </location>
</feature>
<proteinExistence type="predicted"/>
<keyword evidence="3 7" id="KW-0812">Transmembrane</keyword>
<feature type="compositionally biased region" description="Polar residues" evidence="6">
    <location>
        <begin position="493"/>
        <end position="527"/>
    </location>
</feature>
<dbReference type="PaxDb" id="2850-Phatr49268"/>
<reference evidence="10 11" key="1">
    <citation type="journal article" date="2008" name="Nature">
        <title>The Phaeodactylum genome reveals the evolutionary history of diatom genomes.</title>
        <authorList>
            <person name="Bowler C."/>
            <person name="Allen A.E."/>
            <person name="Badger J.H."/>
            <person name="Grimwood J."/>
            <person name="Jabbari K."/>
            <person name="Kuo A."/>
            <person name="Maheswari U."/>
            <person name="Martens C."/>
            <person name="Maumus F."/>
            <person name="Otillar R.P."/>
            <person name="Rayko E."/>
            <person name="Salamov A."/>
            <person name="Vandepoele K."/>
            <person name="Beszteri B."/>
            <person name="Gruber A."/>
            <person name="Heijde M."/>
            <person name="Katinka M."/>
            <person name="Mock T."/>
            <person name="Valentin K."/>
            <person name="Verret F."/>
            <person name="Berges J.A."/>
            <person name="Brownlee C."/>
            <person name="Cadoret J.P."/>
            <person name="Chiovitti A."/>
            <person name="Choi C.J."/>
            <person name="Coesel S."/>
            <person name="De Martino A."/>
            <person name="Detter J.C."/>
            <person name="Durkin C."/>
            <person name="Falciatore A."/>
            <person name="Fournet J."/>
            <person name="Haruta M."/>
            <person name="Huysman M.J."/>
            <person name="Jenkins B.D."/>
            <person name="Jiroutova K."/>
            <person name="Jorgensen R.E."/>
            <person name="Joubert Y."/>
            <person name="Kaplan A."/>
            <person name="Kroger N."/>
            <person name="Kroth P.G."/>
            <person name="La Roche J."/>
            <person name="Lindquist E."/>
            <person name="Lommer M."/>
            <person name="Martin-Jezequel V."/>
            <person name="Lopez P.J."/>
            <person name="Lucas S."/>
            <person name="Mangogna M."/>
            <person name="McGinnis K."/>
            <person name="Medlin L.K."/>
            <person name="Montsant A."/>
            <person name="Oudot-Le Secq M.P."/>
            <person name="Napoli C."/>
            <person name="Obornik M."/>
            <person name="Parker M.S."/>
            <person name="Petit J.L."/>
            <person name="Porcel B.M."/>
            <person name="Poulsen N."/>
            <person name="Robison M."/>
            <person name="Rychlewski L."/>
            <person name="Rynearson T.A."/>
            <person name="Schmutz J."/>
            <person name="Shapiro H."/>
            <person name="Siaut M."/>
            <person name="Stanley M."/>
            <person name="Sussman M.R."/>
            <person name="Taylor A.R."/>
            <person name="Vardi A."/>
            <person name="von Dassow P."/>
            <person name="Vyverman W."/>
            <person name="Willis A."/>
            <person name="Wyrwicz L.S."/>
            <person name="Rokhsar D.S."/>
            <person name="Weissenbach J."/>
            <person name="Armbrust E.V."/>
            <person name="Green B.R."/>
            <person name="Van de Peer Y."/>
            <person name="Grigoriev I.V."/>
        </authorList>
    </citation>
    <scope>NUCLEOTIDE SEQUENCE [LARGE SCALE GENOMIC DNA]</scope>
    <source>
        <strain evidence="10 11">CCAP 1055/1</strain>
    </source>
</reference>
<evidence type="ECO:0000256" key="3">
    <source>
        <dbReference type="ARBA" id="ARBA00022692"/>
    </source>
</evidence>
<dbReference type="KEGG" id="pti:PHATRDRAFT_49268"/>
<feature type="region of interest" description="Disordered" evidence="6">
    <location>
        <begin position="483"/>
        <end position="532"/>
    </location>
</feature>
<feature type="domain" description="EamA" evidence="9">
    <location>
        <begin position="173"/>
        <end position="313"/>
    </location>
</feature>
<feature type="signal peptide" evidence="8">
    <location>
        <begin position="1"/>
        <end position="27"/>
    </location>
</feature>
<dbReference type="AlphaFoldDB" id="B7GA19"/>
<keyword evidence="11" id="KW-1185">Reference proteome</keyword>
<feature type="transmembrane region" description="Helical" evidence="7">
    <location>
        <begin position="454"/>
        <end position="474"/>
    </location>
</feature>
<dbReference type="InterPro" id="IPR000620">
    <property type="entry name" value="EamA_dom"/>
</dbReference>
<accession>B7GA19</accession>
<dbReference type="Pfam" id="PF00892">
    <property type="entry name" value="EamA"/>
    <property type="match status" value="2"/>
</dbReference>
<organism evidence="10 11">
    <name type="scientific">Phaeodactylum tricornutum (strain CCAP 1055/1)</name>
    <dbReference type="NCBI Taxonomy" id="556484"/>
    <lineage>
        <taxon>Eukaryota</taxon>
        <taxon>Sar</taxon>
        <taxon>Stramenopiles</taxon>
        <taxon>Ochrophyta</taxon>
        <taxon>Bacillariophyta</taxon>
        <taxon>Bacillariophyceae</taxon>
        <taxon>Bacillariophycidae</taxon>
        <taxon>Naviculales</taxon>
        <taxon>Phaeodactylaceae</taxon>
        <taxon>Phaeodactylum</taxon>
    </lineage>
</organism>
<dbReference type="InterPro" id="IPR037185">
    <property type="entry name" value="EmrE-like"/>
</dbReference>
<reference evidence="11" key="2">
    <citation type="submission" date="2008-08" db="EMBL/GenBank/DDBJ databases">
        <authorList>
            <consortium name="Diatom Consortium"/>
            <person name="Grigoriev I."/>
            <person name="Grimwood J."/>
            <person name="Kuo A."/>
            <person name="Otillar R.P."/>
            <person name="Salamov A."/>
            <person name="Detter J.C."/>
            <person name="Lindquist E."/>
            <person name="Shapiro H."/>
            <person name="Lucas S."/>
            <person name="Glavina del Rio T."/>
            <person name="Pitluck S."/>
            <person name="Rokhsar D."/>
            <person name="Bowler C."/>
        </authorList>
    </citation>
    <scope>GENOME REANNOTATION</scope>
    <source>
        <strain evidence="11">CCAP 1055/1</strain>
    </source>
</reference>
<dbReference type="PANTHER" id="PTHR42920:SF5">
    <property type="entry name" value="EAMA DOMAIN-CONTAINING PROTEIN"/>
    <property type="match status" value="1"/>
</dbReference>
<evidence type="ECO:0000256" key="5">
    <source>
        <dbReference type="ARBA" id="ARBA00023136"/>
    </source>
</evidence>
<dbReference type="OMA" id="FPNEANR"/>
<comment type="subcellular location">
    <subcellularLocation>
        <location evidence="1">Cell membrane</location>
        <topology evidence="1">Multi-pass membrane protein</topology>
    </subcellularLocation>
</comment>
<dbReference type="GeneID" id="7195458"/>
<evidence type="ECO:0000259" key="9">
    <source>
        <dbReference type="Pfam" id="PF00892"/>
    </source>
</evidence>
<dbReference type="Proteomes" id="UP000000759">
    <property type="component" value="Chromosome 21"/>
</dbReference>
<dbReference type="OrthoDB" id="2017960at2759"/>
<gene>
    <name evidence="10" type="ORF">PHATRDRAFT_49268</name>
</gene>
<evidence type="ECO:0000256" key="1">
    <source>
        <dbReference type="ARBA" id="ARBA00004651"/>
    </source>
</evidence>
<keyword evidence="2" id="KW-1003">Cell membrane</keyword>
<evidence type="ECO:0000256" key="7">
    <source>
        <dbReference type="SAM" id="Phobius"/>
    </source>
</evidence>
<dbReference type="GO" id="GO:0005886">
    <property type="term" value="C:plasma membrane"/>
    <property type="evidence" value="ECO:0007669"/>
    <property type="project" value="UniProtKB-SubCell"/>
</dbReference>
<evidence type="ECO:0000313" key="11">
    <source>
        <dbReference type="Proteomes" id="UP000000759"/>
    </source>
</evidence>
<evidence type="ECO:0000256" key="2">
    <source>
        <dbReference type="ARBA" id="ARBA00022475"/>
    </source>
</evidence>
<evidence type="ECO:0000256" key="4">
    <source>
        <dbReference type="ARBA" id="ARBA00022989"/>
    </source>
</evidence>
<dbReference type="InterPro" id="IPR051258">
    <property type="entry name" value="Diverse_Substrate_Transporter"/>
</dbReference>
<keyword evidence="5 7" id="KW-0472">Membrane</keyword>
<keyword evidence="4 7" id="KW-1133">Transmembrane helix</keyword>
<dbReference type="eggNOG" id="ENOG502S0YE">
    <property type="taxonomic scope" value="Eukaryota"/>
</dbReference>
<dbReference type="HOGENOM" id="CLU_471340_0_0_1"/>
<protein>
    <recommendedName>
        <fullName evidence="9">EamA domain-containing protein</fullName>
    </recommendedName>
</protein>
<dbReference type="EMBL" id="CM000623">
    <property type="protein sequence ID" value="EEC44663.1"/>
    <property type="molecule type" value="Genomic_DNA"/>
</dbReference>
<dbReference type="SUPFAM" id="SSF103481">
    <property type="entry name" value="Multidrug resistance efflux transporter EmrE"/>
    <property type="match status" value="1"/>
</dbReference>
<evidence type="ECO:0000313" key="10">
    <source>
        <dbReference type="EMBL" id="EEC44663.1"/>
    </source>
</evidence>
<evidence type="ECO:0000256" key="6">
    <source>
        <dbReference type="SAM" id="MobiDB-lite"/>
    </source>
</evidence>
<feature type="transmembrane region" description="Helical" evidence="7">
    <location>
        <begin position="273"/>
        <end position="291"/>
    </location>
</feature>
<feature type="transmembrane region" description="Helical" evidence="7">
    <location>
        <begin position="398"/>
        <end position="418"/>
    </location>
</feature>
<feature type="compositionally biased region" description="Polar residues" evidence="6">
    <location>
        <begin position="82"/>
        <end position="110"/>
    </location>
</feature>
<dbReference type="RefSeq" id="XP_002183994.1">
    <property type="nucleotide sequence ID" value="XM_002183958.1"/>
</dbReference>
<name>B7GA19_PHATC</name>
<feature type="transmembrane region" description="Helical" evidence="7">
    <location>
        <begin position="333"/>
        <end position="350"/>
    </location>
</feature>
<feature type="transmembrane region" description="Helical" evidence="7">
    <location>
        <begin position="362"/>
        <end position="378"/>
    </location>
</feature>
<dbReference type="PANTHER" id="PTHR42920">
    <property type="entry name" value="OS03G0707200 PROTEIN-RELATED"/>
    <property type="match status" value="1"/>
</dbReference>
<feature type="domain" description="EamA" evidence="9">
    <location>
        <begin position="327"/>
        <end position="471"/>
    </location>
</feature>
<dbReference type="InParanoid" id="B7GA19"/>
<feature type="region of interest" description="Disordered" evidence="6">
    <location>
        <begin position="82"/>
        <end position="116"/>
    </location>
</feature>
<evidence type="ECO:0000256" key="8">
    <source>
        <dbReference type="SAM" id="SignalP"/>
    </source>
</evidence>
<keyword evidence="8" id="KW-0732">Signal</keyword>
<sequence>MKRSFVFPSACCGLVVASLSLFTSTTGTRVSAFTPSLVSIGSTAVRTLQRQTLRSQNQPPSSPFAWGCDAAVRTSVLHARSPFSSLSSPGNATSESSHAVRSLSPQQQLQAKDDRSITTDSAVYWSQENMDEQHHKEELLEKNRNHMSNLAVTSDASLVQPGPSQRDINIARILLIAAAALYGTNFSLVKLLGETDLPVGVSGALRFGMAALATSPWLFAKAKPNDDGTLPTTGSDMSVEMAATMAGLEVGFWNSIGYMAQAVGLATTAASKSAFICSLAVVVVPLLDFLAGKLLLPRQTVGAFMALAGVAILELGGMSAADFTLTFGDAASLLQPICFGIAFWRMEAAMQRFPNEANRSTAAQLLMVFLVSLTFGLFTDPGAFNVAQLQAWLSDTNILASLFWTGCISTALTVYMETLALKTLSAAETTLIFSTEPLWGTAFAALIMGETLGWESAVGAVLILSGCVFSNLGIQGLRNLLPGSDKPDDSKTTDISGTTLSSSHVADDSAGSSTHHQAASFSPTSTEPTKKFWNPWTKEWTQVGAVATFGAALFGVWNELSVGTRVIAMQVEEMMDNFL</sequence>